<protein>
    <submittedName>
        <fullName evidence="4">Phosphatidylinositol kinase- protein kinase tor1</fullName>
        <ecNumber evidence="4">2.7.11.1</ecNumber>
    </submittedName>
</protein>
<dbReference type="InterPro" id="IPR011009">
    <property type="entry name" value="Kinase-like_dom_sf"/>
</dbReference>
<evidence type="ECO:0000256" key="2">
    <source>
        <dbReference type="ARBA" id="ARBA00022777"/>
    </source>
</evidence>
<dbReference type="Gene3D" id="1.20.120.150">
    <property type="entry name" value="FKBP12-rapamycin binding domain"/>
    <property type="match status" value="1"/>
</dbReference>
<dbReference type="InterPro" id="IPR009076">
    <property type="entry name" value="FRB_dom"/>
</dbReference>
<dbReference type="Proteomes" id="UP001357485">
    <property type="component" value="Unassembled WGS sequence"/>
</dbReference>
<sequence>SFGRDLQEARDWCTTFRNSNEIGDLNQAWDLYYQVFRKIARQLPQLMSLELQYVSPKLKTAHDLDLAVPGTYQSGKSVVRIAFFDPIATVIQSKQRPRKLTMKGSDGGTYTFALKGHEDIRQDERVMQLFGLVNTLLIHDPE</sequence>
<gene>
    <name evidence="4" type="primary">TOR1_4</name>
    <name evidence="4" type="ORF">LTR16_011290</name>
</gene>
<accession>A0ABR0LSC8</accession>
<keyword evidence="1 4" id="KW-0808">Transferase</keyword>
<dbReference type="EMBL" id="JAVRRA010011666">
    <property type="protein sequence ID" value="KAK5239964.1"/>
    <property type="molecule type" value="Genomic_DNA"/>
</dbReference>
<keyword evidence="5" id="KW-1185">Reference proteome</keyword>
<feature type="non-terminal residue" evidence="4">
    <location>
        <position position="142"/>
    </location>
</feature>
<organism evidence="4 5">
    <name type="scientific">Cryomyces antarcticus</name>
    <dbReference type="NCBI Taxonomy" id="329879"/>
    <lineage>
        <taxon>Eukaryota</taxon>
        <taxon>Fungi</taxon>
        <taxon>Dikarya</taxon>
        <taxon>Ascomycota</taxon>
        <taxon>Pezizomycotina</taxon>
        <taxon>Dothideomycetes</taxon>
        <taxon>Dothideomycetes incertae sedis</taxon>
        <taxon>Cryomyces</taxon>
    </lineage>
</organism>
<dbReference type="InterPro" id="IPR000403">
    <property type="entry name" value="PI3/4_kinase_cat_dom"/>
</dbReference>
<keyword evidence="2 4" id="KW-0418">Kinase</keyword>
<dbReference type="InterPro" id="IPR036738">
    <property type="entry name" value="FRB_sf"/>
</dbReference>
<dbReference type="InterPro" id="IPR050517">
    <property type="entry name" value="DDR_Repair_Kinase"/>
</dbReference>
<dbReference type="PROSITE" id="PS00915">
    <property type="entry name" value="PI3_4_KINASE_1"/>
    <property type="match status" value="1"/>
</dbReference>
<evidence type="ECO:0000313" key="5">
    <source>
        <dbReference type="Proteomes" id="UP001357485"/>
    </source>
</evidence>
<reference evidence="4 5" key="1">
    <citation type="submission" date="2023-08" db="EMBL/GenBank/DDBJ databases">
        <title>Black Yeasts Isolated from many extreme environments.</title>
        <authorList>
            <person name="Coleine C."/>
            <person name="Stajich J.E."/>
            <person name="Selbmann L."/>
        </authorList>
    </citation>
    <scope>NUCLEOTIDE SEQUENCE [LARGE SCALE GENOMIC DNA]</scope>
    <source>
        <strain evidence="4 5">CCFEE 536</strain>
    </source>
</reference>
<evidence type="ECO:0000259" key="3">
    <source>
        <dbReference type="PROSITE" id="PS50290"/>
    </source>
</evidence>
<dbReference type="PANTHER" id="PTHR11139">
    <property type="entry name" value="ATAXIA TELANGIECTASIA MUTATED ATM -RELATED"/>
    <property type="match status" value="1"/>
</dbReference>
<dbReference type="Gene3D" id="3.30.1010.10">
    <property type="entry name" value="Phosphatidylinositol 3-kinase Catalytic Subunit, Chain A, domain 4"/>
    <property type="match status" value="1"/>
</dbReference>
<dbReference type="Pfam" id="PF08771">
    <property type="entry name" value="FRB_dom"/>
    <property type="match status" value="1"/>
</dbReference>
<feature type="non-terminal residue" evidence="4">
    <location>
        <position position="1"/>
    </location>
</feature>
<dbReference type="InterPro" id="IPR018936">
    <property type="entry name" value="PI3/4_kinase_CS"/>
</dbReference>
<dbReference type="PROSITE" id="PS50290">
    <property type="entry name" value="PI3_4_KINASE_3"/>
    <property type="match status" value="1"/>
</dbReference>
<comment type="caution">
    <text evidence="4">The sequence shown here is derived from an EMBL/GenBank/DDBJ whole genome shotgun (WGS) entry which is preliminary data.</text>
</comment>
<dbReference type="EC" id="2.7.11.1" evidence="4"/>
<dbReference type="GO" id="GO:0004674">
    <property type="term" value="F:protein serine/threonine kinase activity"/>
    <property type="evidence" value="ECO:0007669"/>
    <property type="project" value="UniProtKB-EC"/>
</dbReference>
<dbReference type="SUPFAM" id="SSF56112">
    <property type="entry name" value="Protein kinase-like (PK-like)"/>
    <property type="match status" value="1"/>
</dbReference>
<dbReference type="PANTHER" id="PTHR11139:SF9">
    <property type="entry name" value="SERINE_THREONINE-PROTEIN KINASE MTOR"/>
    <property type="match status" value="1"/>
</dbReference>
<evidence type="ECO:0000313" key="4">
    <source>
        <dbReference type="EMBL" id="KAK5239964.1"/>
    </source>
</evidence>
<evidence type="ECO:0000256" key="1">
    <source>
        <dbReference type="ARBA" id="ARBA00022679"/>
    </source>
</evidence>
<name>A0ABR0LSC8_9PEZI</name>
<proteinExistence type="predicted"/>
<feature type="domain" description="PI3K/PI4K catalytic" evidence="3">
    <location>
        <begin position="84"/>
        <end position="142"/>
    </location>
</feature>